<organism evidence="2 3">
    <name type="scientific">Streptomyces bottropensis</name>
    <dbReference type="NCBI Taxonomy" id="42235"/>
    <lineage>
        <taxon>Bacteria</taxon>
        <taxon>Bacillati</taxon>
        <taxon>Actinomycetota</taxon>
        <taxon>Actinomycetes</taxon>
        <taxon>Kitasatosporales</taxon>
        <taxon>Streptomycetaceae</taxon>
        <taxon>Streptomyces</taxon>
    </lineage>
</organism>
<dbReference type="RefSeq" id="WP_005482386.1">
    <property type="nucleotide sequence ID" value="NZ_JARULZ010000002.1"/>
</dbReference>
<dbReference type="EMBL" id="JARULZ010000002">
    <property type="protein sequence ID" value="MEH0637356.1"/>
    <property type="molecule type" value="Genomic_DNA"/>
</dbReference>
<reference evidence="2" key="1">
    <citation type="submission" date="2023-04" db="EMBL/GenBank/DDBJ databases">
        <title>Genomic diversity of scab-causing Streptomyces spp. in the province of Quebec, Canada.</title>
        <authorList>
            <person name="Biessy A."/>
            <person name="Cadieux M."/>
            <person name="Ciotola M."/>
            <person name="Filion M."/>
        </authorList>
    </citation>
    <scope>NUCLEOTIDE SEQUENCE</scope>
    <source>
        <strain evidence="2">B21-115</strain>
    </source>
</reference>
<feature type="domain" description="Alpha-L-arabinofuranosidase B arabinose-binding" evidence="1">
    <location>
        <begin position="1"/>
        <end position="86"/>
    </location>
</feature>
<dbReference type="Gene3D" id="2.80.10.50">
    <property type="match status" value="1"/>
</dbReference>
<dbReference type="Proteomes" id="UP001310290">
    <property type="component" value="Unassembled WGS sequence"/>
</dbReference>
<dbReference type="GeneID" id="96266504"/>
<evidence type="ECO:0000313" key="3">
    <source>
        <dbReference type="Proteomes" id="UP001310290"/>
    </source>
</evidence>
<dbReference type="InterPro" id="IPR007934">
    <property type="entry name" value="AbfB_ABD"/>
</dbReference>
<evidence type="ECO:0000259" key="1">
    <source>
        <dbReference type="Pfam" id="PF05270"/>
    </source>
</evidence>
<dbReference type="SUPFAM" id="SSF110221">
    <property type="entry name" value="AbfB domain"/>
    <property type="match status" value="1"/>
</dbReference>
<comment type="caution">
    <text evidence="2">The sequence shown here is derived from an EMBL/GenBank/DDBJ whole genome shotgun (WGS) entry which is preliminary data.</text>
</comment>
<name>A0ABU8AVQ1_9ACTN</name>
<dbReference type="Pfam" id="PF05270">
    <property type="entry name" value="AbfB"/>
    <property type="match status" value="1"/>
</dbReference>
<proteinExistence type="predicted"/>
<sequence>MSLPSVNSPTRWLRHHSYELKLDVNDGATAFARDTKFPWTAGLAESTCTFFRSHDFPTGHMTHWNHSLRIDPASTATDRADATFSIVY</sequence>
<protein>
    <submittedName>
        <fullName evidence="2">AbfB domain-containing protein</fullName>
    </submittedName>
</protein>
<dbReference type="InterPro" id="IPR036195">
    <property type="entry name" value="AbfB_ABD_sf"/>
</dbReference>
<keyword evidence="3" id="KW-1185">Reference proteome</keyword>
<accession>A0ABU8AVQ1</accession>
<evidence type="ECO:0000313" key="2">
    <source>
        <dbReference type="EMBL" id="MEH0637356.1"/>
    </source>
</evidence>
<gene>
    <name evidence="2" type="ORF">QBA35_29205</name>
</gene>